<keyword evidence="5" id="KW-0342">GTP-binding</keyword>
<evidence type="ECO:0000313" key="10">
    <source>
        <dbReference type="EMBL" id="GLR51109.1"/>
    </source>
</evidence>
<keyword evidence="4" id="KW-0692">RNA repair</keyword>
<accession>A0ABQ5ZH82</accession>
<dbReference type="RefSeq" id="WP_244766297.1">
    <property type="nucleotide sequence ID" value="NZ_BSOP01000017.1"/>
</dbReference>
<comment type="catalytic activity">
    <reaction evidence="7">
        <text>a 3'-end 3'-phospho-ribonucleotide-RNA + a 5'-end dephospho-ribonucleoside-RNA + GTP = a ribonucleotidyl-ribonucleotide-RNA + GMP + diphosphate</text>
        <dbReference type="Rhea" id="RHEA:68076"/>
        <dbReference type="Rhea" id="RHEA-COMP:10463"/>
        <dbReference type="Rhea" id="RHEA-COMP:13936"/>
        <dbReference type="Rhea" id="RHEA-COMP:17355"/>
        <dbReference type="ChEBI" id="CHEBI:33019"/>
        <dbReference type="ChEBI" id="CHEBI:37565"/>
        <dbReference type="ChEBI" id="CHEBI:58115"/>
        <dbReference type="ChEBI" id="CHEBI:83062"/>
        <dbReference type="ChEBI" id="CHEBI:138284"/>
        <dbReference type="ChEBI" id="CHEBI:173118"/>
        <dbReference type="EC" id="6.5.1.8"/>
    </reaction>
</comment>
<feature type="region of interest" description="Disordered" evidence="9">
    <location>
        <begin position="379"/>
        <end position="405"/>
    </location>
</feature>
<evidence type="ECO:0000256" key="2">
    <source>
        <dbReference type="ARBA" id="ARBA00022723"/>
    </source>
</evidence>
<name>A0ABQ5ZH82_9HYPH</name>
<evidence type="ECO:0000313" key="11">
    <source>
        <dbReference type="Proteomes" id="UP001156702"/>
    </source>
</evidence>
<evidence type="ECO:0000256" key="3">
    <source>
        <dbReference type="ARBA" id="ARBA00022741"/>
    </source>
</evidence>
<dbReference type="PANTHER" id="PTHR11118">
    <property type="entry name" value="RNA-SPLICING LIGASE RTCB HOMOLOG"/>
    <property type="match status" value="1"/>
</dbReference>
<evidence type="ECO:0000256" key="4">
    <source>
        <dbReference type="ARBA" id="ARBA00022800"/>
    </source>
</evidence>
<protein>
    <recommendedName>
        <fullName evidence="8">tRNA-splicing ligase RtcB</fullName>
        <ecNumber evidence="8">6.5.1.-</ecNumber>
    </recommendedName>
</protein>
<dbReference type="Proteomes" id="UP001156702">
    <property type="component" value="Unassembled WGS sequence"/>
</dbReference>
<keyword evidence="3" id="KW-0547">Nucleotide-binding</keyword>
<keyword evidence="6 8" id="KW-0464">Manganese</keyword>
<dbReference type="InterPro" id="IPR036025">
    <property type="entry name" value="RtcB-like_sf"/>
</dbReference>
<dbReference type="SUPFAM" id="SSF103365">
    <property type="entry name" value="Hypothetical protein PH1602"/>
    <property type="match status" value="1"/>
</dbReference>
<dbReference type="InterPro" id="IPR017510">
    <property type="entry name" value="RtcB2"/>
</dbReference>
<proteinExistence type="inferred from homology"/>
<comment type="cofactor">
    <cofactor evidence="8">
        <name>Mn(2+)</name>
        <dbReference type="ChEBI" id="CHEBI:29035"/>
    </cofactor>
    <text evidence="8">Binds 2 manganese ions per subunit.</text>
</comment>
<evidence type="ECO:0000256" key="5">
    <source>
        <dbReference type="ARBA" id="ARBA00023134"/>
    </source>
</evidence>
<reference evidence="11" key="1">
    <citation type="journal article" date="2019" name="Int. J. Syst. Evol. Microbiol.">
        <title>The Global Catalogue of Microorganisms (GCM) 10K type strain sequencing project: providing services to taxonomists for standard genome sequencing and annotation.</title>
        <authorList>
            <consortium name="The Broad Institute Genomics Platform"/>
            <consortium name="The Broad Institute Genome Sequencing Center for Infectious Disease"/>
            <person name="Wu L."/>
            <person name="Ma J."/>
        </authorList>
    </citation>
    <scope>NUCLEOTIDE SEQUENCE [LARGE SCALE GENOMIC DNA]</scope>
    <source>
        <strain evidence="11">NBRC 102122</strain>
    </source>
</reference>
<comment type="similarity">
    <text evidence="8">Belongs to the RtcB family.</text>
</comment>
<evidence type="ECO:0000256" key="7">
    <source>
        <dbReference type="ARBA" id="ARBA00047746"/>
    </source>
</evidence>
<sequence>MGTFFGDTSVSTQPACTPATIHHYFSAESWIEGAALDQLDRMARLPGVRSIAAFPDLHPGKYGATGVALLSDRLHPLLVGNDIGCGMSLFELDLPLRKLKLDRAASRLRRFDALAVDDAAGRLDGVGLPGDLFADALGTIGGGNHFCELQAVESLSSPVSGIGRQGLYLLVHSGSRGFGAAVLSDSLSAEPDLMSGLDASSPAGLHWLGRHDQCVAWASLNRILIAEKAASALGADCRLVTDVPHNLVRRSEKGYVHHKGAAAVDPGTIAPLAGSRATLSYIVRATEKVAGSLGGISHGAGRKYDRATMHGRVGRTRSERDDLLRNAWGGIAICDDRALVIEEAPSAYKDAGRVVADLVAAGLVESLAAMRPLVTYKKAVDEEGRARRPDKPDHRQTGRRKHDRY</sequence>
<dbReference type="EMBL" id="BSOP01000017">
    <property type="protein sequence ID" value="GLR51109.1"/>
    <property type="molecule type" value="Genomic_DNA"/>
</dbReference>
<comment type="subunit">
    <text evidence="8">Monomer.</text>
</comment>
<dbReference type="InterPro" id="IPR001233">
    <property type="entry name" value="RtcB"/>
</dbReference>
<comment type="caution">
    <text evidence="10">The sequence shown here is derived from an EMBL/GenBank/DDBJ whole genome shotgun (WGS) entry which is preliminary data.</text>
</comment>
<evidence type="ECO:0000256" key="1">
    <source>
        <dbReference type="ARBA" id="ARBA00022598"/>
    </source>
</evidence>
<evidence type="ECO:0000256" key="8">
    <source>
        <dbReference type="RuleBase" id="RU371113"/>
    </source>
</evidence>
<evidence type="ECO:0000256" key="6">
    <source>
        <dbReference type="ARBA" id="ARBA00023211"/>
    </source>
</evidence>
<keyword evidence="2 8" id="KW-0479">Metal-binding</keyword>
<evidence type="ECO:0000256" key="9">
    <source>
        <dbReference type="SAM" id="MobiDB-lite"/>
    </source>
</evidence>
<dbReference type="PANTHER" id="PTHR11118:SF1">
    <property type="entry name" value="RNA-SPLICING LIGASE RTCB HOMOLOG"/>
    <property type="match status" value="1"/>
</dbReference>
<organism evidence="10 11">
    <name type="scientific">Shinella yambaruensis</name>
    <dbReference type="NCBI Taxonomy" id="415996"/>
    <lineage>
        <taxon>Bacteria</taxon>
        <taxon>Pseudomonadati</taxon>
        <taxon>Pseudomonadota</taxon>
        <taxon>Alphaproteobacteria</taxon>
        <taxon>Hyphomicrobiales</taxon>
        <taxon>Rhizobiaceae</taxon>
        <taxon>Shinella</taxon>
    </lineage>
</organism>
<keyword evidence="1 8" id="KW-0436">Ligase</keyword>
<dbReference type="EC" id="6.5.1.-" evidence="8"/>
<feature type="compositionally biased region" description="Basic and acidic residues" evidence="9">
    <location>
        <begin position="379"/>
        <end position="396"/>
    </location>
</feature>
<dbReference type="Pfam" id="PF01139">
    <property type="entry name" value="RtcB"/>
    <property type="match status" value="2"/>
</dbReference>
<keyword evidence="11" id="KW-1185">Reference proteome</keyword>
<gene>
    <name evidence="8" type="primary">rtcB</name>
    <name evidence="10" type="ORF">GCM10007923_23170</name>
</gene>
<dbReference type="NCBIfam" id="TIGR03073">
    <property type="entry name" value="release_rtcB"/>
    <property type="match status" value="1"/>
</dbReference>
<dbReference type="Gene3D" id="3.90.1860.10">
    <property type="entry name" value="tRNA-splicing ligase RtcB"/>
    <property type="match status" value="1"/>
</dbReference>